<feature type="chain" id="PRO_5036017282" description="Peptidase inhibitor family I36" evidence="1">
    <location>
        <begin position="29"/>
        <end position="155"/>
    </location>
</feature>
<dbReference type="Pfam" id="PF03995">
    <property type="entry name" value="Inhibitor_I36"/>
    <property type="match status" value="1"/>
</dbReference>
<dbReference type="Proteomes" id="UP000249419">
    <property type="component" value="Unassembled WGS sequence"/>
</dbReference>
<protein>
    <recommendedName>
        <fullName evidence="6">Peptidase inhibitor family I36</fullName>
    </recommendedName>
</protein>
<dbReference type="EMBL" id="FMCR01000009">
    <property type="protein sequence ID" value="SCF41464.1"/>
    <property type="molecule type" value="Genomic_DNA"/>
</dbReference>
<evidence type="ECO:0000256" key="1">
    <source>
        <dbReference type="SAM" id="SignalP"/>
    </source>
</evidence>
<dbReference type="InterPro" id="IPR011024">
    <property type="entry name" value="G_crystallin-like"/>
</dbReference>
<reference evidence="2 5" key="2">
    <citation type="submission" date="2018-03" db="EMBL/GenBank/DDBJ databases">
        <title>Defining the species Micromonospora saelicesensis and Micromonospora noduli under the framework of genomics.</title>
        <authorList>
            <person name="Riesco R."/>
            <person name="Trujillo M.E."/>
        </authorList>
    </citation>
    <scope>NUCLEOTIDE SEQUENCE [LARGE SCALE GENOMIC DNA]</scope>
    <source>
        <strain evidence="2 5">PSN13</strain>
    </source>
</reference>
<evidence type="ECO:0008006" key="6">
    <source>
        <dbReference type="Google" id="ProtNLM"/>
    </source>
</evidence>
<dbReference type="EMBL" id="PYAG01000012">
    <property type="protein sequence ID" value="RAO34359.1"/>
    <property type="molecule type" value="Genomic_DNA"/>
</dbReference>
<accession>A0A1C5A8Y3</accession>
<dbReference type="RefSeq" id="WP_091408216.1">
    <property type="nucleotide sequence ID" value="NZ_FMCR01000009.1"/>
</dbReference>
<name>A0A1C5A8Y3_9ACTN</name>
<reference evidence="3 4" key="1">
    <citation type="submission" date="2016-06" db="EMBL/GenBank/DDBJ databases">
        <authorList>
            <person name="Kjaerup R.B."/>
            <person name="Dalgaard T.S."/>
            <person name="Juul-Madsen H.R."/>
        </authorList>
    </citation>
    <scope>NUCLEOTIDE SEQUENCE [LARGE SCALE GENOMIC DNA]</scope>
    <source>
        <strain evidence="3 4">DSM 44871</strain>
    </source>
</reference>
<evidence type="ECO:0000313" key="2">
    <source>
        <dbReference type="EMBL" id="RAO34359.1"/>
    </source>
</evidence>
<dbReference type="Proteomes" id="UP000198864">
    <property type="component" value="Unassembled WGS sequence"/>
</dbReference>
<gene>
    <name evidence="3" type="ORF">GA0070561_6443</name>
    <name evidence="2" type="ORF">PSN13_03226</name>
</gene>
<evidence type="ECO:0000313" key="3">
    <source>
        <dbReference type="EMBL" id="SCF41464.1"/>
    </source>
</evidence>
<dbReference type="AlphaFoldDB" id="A0A1C5A8Y3"/>
<sequence length="155" mass="17431">MKRQILAFFGALALAAGGLLAVASPAQAATSRNGVCESGELCMWQHPDLRGGRYDTLSTTADFKQWSFVAACTSDCLLHDNVSSLRNYDTQNAVRLFEHENYRGLYFWRQKANSGQSDEALNLTLDRDQNGNHWDDRFSSFCFVWAGQPQTRCRP</sequence>
<dbReference type="SUPFAM" id="SSF49695">
    <property type="entry name" value="gamma-Crystallin-like"/>
    <property type="match status" value="1"/>
</dbReference>
<organism evidence="3 4">
    <name type="scientific">Micromonospora saelicesensis</name>
    <dbReference type="NCBI Taxonomy" id="285676"/>
    <lineage>
        <taxon>Bacteria</taxon>
        <taxon>Bacillati</taxon>
        <taxon>Actinomycetota</taxon>
        <taxon>Actinomycetes</taxon>
        <taxon>Micromonosporales</taxon>
        <taxon>Micromonosporaceae</taxon>
        <taxon>Micromonospora</taxon>
    </lineage>
</organism>
<proteinExistence type="predicted"/>
<evidence type="ECO:0000313" key="4">
    <source>
        <dbReference type="Proteomes" id="UP000198864"/>
    </source>
</evidence>
<feature type="signal peptide" evidence="1">
    <location>
        <begin position="1"/>
        <end position="28"/>
    </location>
</feature>
<evidence type="ECO:0000313" key="5">
    <source>
        <dbReference type="Proteomes" id="UP000249419"/>
    </source>
</evidence>
<dbReference type="Gene3D" id="2.60.20.10">
    <property type="entry name" value="Crystallins"/>
    <property type="match status" value="1"/>
</dbReference>
<keyword evidence="1" id="KW-0732">Signal</keyword>